<keyword evidence="2" id="KW-1133">Transmembrane helix</keyword>
<name>M3VFM4_GORML</name>
<gene>
    <name evidence="4" type="ORF">GM1_015_00830</name>
</gene>
<keyword evidence="2" id="KW-0812">Transmembrane</keyword>
<comment type="caution">
    <text evidence="4">The sequence shown here is derived from an EMBL/GenBank/DDBJ whole genome shotgun (WGS) entry which is preliminary data.</text>
</comment>
<evidence type="ECO:0000259" key="3">
    <source>
        <dbReference type="Pfam" id="PF13827"/>
    </source>
</evidence>
<dbReference type="EMBL" id="BAOP01000015">
    <property type="protein sequence ID" value="GAC80209.1"/>
    <property type="molecule type" value="Genomic_DNA"/>
</dbReference>
<reference evidence="4 5" key="1">
    <citation type="submission" date="2013-02" db="EMBL/GenBank/DDBJ databases">
        <title>Whole genome shotgun sequence of Gordonia malaquae NBRC 108250.</title>
        <authorList>
            <person name="Yoshida I."/>
            <person name="Hosoyama A."/>
            <person name="Tsuchikane K."/>
            <person name="Ando Y."/>
            <person name="Baba S."/>
            <person name="Ohji S."/>
            <person name="Hamada M."/>
            <person name="Tamura T."/>
            <person name="Yamazoe A."/>
            <person name="Yamazaki S."/>
            <person name="Fujita N."/>
        </authorList>
    </citation>
    <scope>NUCLEOTIDE SEQUENCE [LARGE SCALE GENOMIC DNA]</scope>
    <source>
        <strain evidence="4 5">NBRC 108250</strain>
    </source>
</reference>
<dbReference type="eggNOG" id="COG0515">
    <property type="taxonomic scope" value="Bacteria"/>
</dbReference>
<feature type="region of interest" description="Disordered" evidence="1">
    <location>
        <begin position="1"/>
        <end position="112"/>
    </location>
</feature>
<protein>
    <recommendedName>
        <fullName evidence="3">DUF4189 domain-containing protein</fullName>
    </recommendedName>
</protein>
<feature type="compositionally biased region" description="Low complexity" evidence="1">
    <location>
        <begin position="93"/>
        <end position="103"/>
    </location>
</feature>
<proteinExistence type="predicted"/>
<keyword evidence="2" id="KW-0472">Membrane</keyword>
<dbReference type="Proteomes" id="UP000035009">
    <property type="component" value="Unassembled WGS sequence"/>
</dbReference>
<dbReference type="STRING" id="410332.SAMN04488550_1028"/>
<sequence>MADTNGPQWPNGDPQQPGPEPGGYNPYDPTQHGQTPPPSNSPYDKTQQYGAAQPPSGPQYGGQPPFGQPQQPYGAQFGQPQYGQQGQYGQGQYGQQPYGQFPGQYPPGGQPPSGSNKAIIWIALVGAVLLVGGLVTWLIVRDDSPKNVTAASSSSGVPSSSGYPSYSYPSYSYPSYTYDPSTSYTPPTTSTSSYTYYGAIAMSTSTGDVGYSINNRTQAEADSAALSQCSASSCTTVLRFWNACGSIAQSQANLYWGWGWSTTRQGAIDEATSQVRGADPKVLTTQCTINAGDSRAGGSA</sequence>
<evidence type="ECO:0000313" key="5">
    <source>
        <dbReference type="Proteomes" id="UP000035009"/>
    </source>
</evidence>
<dbReference type="Pfam" id="PF13827">
    <property type="entry name" value="DUF4189"/>
    <property type="match status" value="1"/>
</dbReference>
<feature type="domain" description="DUF4189" evidence="3">
    <location>
        <begin position="197"/>
        <end position="287"/>
    </location>
</feature>
<dbReference type="InterPro" id="IPR025240">
    <property type="entry name" value="DUF4189"/>
</dbReference>
<dbReference type="OrthoDB" id="4382031at2"/>
<evidence type="ECO:0000256" key="2">
    <source>
        <dbReference type="SAM" id="Phobius"/>
    </source>
</evidence>
<evidence type="ECO:0000256" key="1">
    <source>
        <dbReference type="SAM" id="MobiDB-lite"/>
    </source>
</evidence>
<feature type="transmembrane region" description="Helical" evidence="2">
    <location>
        <begin position="118"/>
        <end position="140"/>
    </location>
</feature>
<dbReference type="RefSeq" id="WP_008379104.1">
    <property type="nucleotide sequence ID" value="NZ_BAOP01000015.1"/>
</dbReference>
<organism evidence="4 5">
    <name type="scientific">Gordonia malaquae NBRC 108250</name>
    <dbReference type="NCBI Taxonomy" id="1223542"/>
    <lineage>
        <taxon>Bacteria</taxon>
        <taxon>Bacillati</taxon>
        <taxon>Actinomycetota</taxon>
        <taxon>Actinomycetes</taxon>
        <taxon>Mycobacteriales</taxon>
        <taxon>Gordoniaceae</taxon>
        <taxon>Gordonia</taxon>
    </lineage>
</organism>
<feature type="compositionally biased region" description="Low complexity" evidence="1">
    <location>
        <begin position="61"/>
        <end position="85"/>
    </location>
</feature>
<keyword evidence="5" id="KW-1185">Reference proteome</keyword>
<dbReference type="AlphaFoldDB" id="M3VFM4"/>
<accession>M3VFM4</accession>
<evidence type="ECO:0000313" key="4">
    <source>
        <dbReference type="EMBL" id="GAC80209.1"/>
    </source>
</evidence>